<name>A0A1G9YYS3_9HYPH</name>
<feature type="transmembrane region" description="Helical" evidence="3">
    <location>
        <begin position="38"/>
        <end position="61"/>
    </location>
</feature>
<dbReference type="GO" id="GO:0015920">
    <property type="term" value="P:lipopolysaccharide transport"/>
    <property type="evidence" value="ECO:0007669"/>
    <property type="project" value="TreeGrafter"/>
</dbReference>
<dbReference type="PANTHER" id="PTHR30413">
    <property type="entry name" value="INNER MEMBRANE TRANSPORT PERMEASE"/>
    <property type="match status" value="1"/>
</dbReference>
<dbReference type="PANTHER" id="PTHR30413:SF10">
    <property type="entry name" value="CAPSULE POLYSACCHARIDE EXPORT INNER-MEMBRANE PROTEIN CTRC"/>
    <property type="match status" value="1"/>
</dbReference>
<feature type="transmembrane region" description="Helical" evidence="3">
    <location>
        <begin position="153"/>
        <end position="177"/>
    </location>
</feature>
<evidence type="ECO:0000256" key="2">
    <source>
        <dbReference type="ARBA" id="ARBA00022448"/>
    </source>
</evidence>
<accession>A0A1G9YYS3</accession>
<feature type="transmembrane region" description="Helical" evidence="3">
    <location>
        <begin position="111"/>
        <end position="141"/>
    </location>
</feature>
<dbReference type="EMBL" id="FNHS01000006">
    <property type="protein sequence ID" value="SDN14214.1"/>
    <property type="molecule type" value="Genomic_DNA"/>
</dbReference>
<feature type="transmembrane region" description="Helical" evidence="3">
    <location>
        <begin position="238"/>
        <end position="256"/>
    </location>
</feature>
<gene>
    <name evidence="4" type="ORF">SAMN05216360_10626</name>
</gene>
<evidence type="ECO:0000313" key="4">
    <source>
        <dbReference type="EMBL" id="SDN14214.1"/>
    </source>
</evidence>
<dbReference type="Proteomes" id="UP000198704">
    <property type="component" value="Unassembled WGS sequence"/>
</dbReference>
<feature type="transmembrane region" description="Helical" evidence="3">
    <location>
        <begin position="73"/>
        <end position="90"/>
    </location>
</feature>
<keyword evidence="3" id="KW-0812">Transmembrane</keyword>
<feature type="transmembrane region" description="Helical" evidence="3">
    <location>
        <begin position="184"/>
        <end position="204"/>
    </location>
</feature>
<sequence>MMNIEANESKQRSGLESYLHVLHALMLRDMRTRFGASLWGYGVVVLWPCIHIFMLIAIYTFQKIPAPLGDNRALFFATGAVPVLVFQYISREVMKAVIMNRPLTYYPQVKLFDLVFSRILVEIVTGFLALLVVTSVLIIIGSDPVPTHPIVAVTGYIGSIILGIGIGTINVAIVGFFPGWLIGYALFSILMYLSSGIIFLPSFMPDQIYYWMKFNPALQCAEWVRSAYYPNAGIQVDYLYVIMFGLTAISIGLLGIKHIVSKMQ</sequence>
<dbReference type="PRINTS" id="PR00164">
    <property type="entry name" value="ABC2TRNSPORT"/>
</dbReference>
<dbReference type="STRING" id="582672.SAMN05216360_10626"/>
<evidence type="ECO:0000256" key="3">
    <source>
        <dbReference type="SAM" id="Phobius"/>
    </source>
</evidence>
<keyword evidence="3" id="KW-1133">Transmembrane helix</keyword>
<comment type="similarity">
    <text evidence="1">Belongs to the ABC-2 integral membrane protein family.</text>
</comment>
<evidence type="ECO:0000313" key="5">
    <source>
        <dbReference type="Proteomes" id="UP000198704"/>
    </source>
</evidence>
<proteinExistence type="inferred from homology"/>
<dbReference type="InterPro" id="IPR000412">
    <property type="entry name" value="ABC_2_transport"/>
</dbReference>
<dbReference type="GO" id="GO:0043190">
    <property type="term" value="C:ATP-binding cassette (ABC) transporter complex"/>
    <property type="evidence" value="ECO:0007669"/>
    <property type="project" value="InterPro"/>
</dbReference>
<organism evidence="4 5">
    <name type="scientific">Methylobacterium phyllostachyos</name>
    <dbReference type="NCBI Taxonomy" id="582672"/>
    <lineage>
        <taxon>Bacteria</taxon>
        <taxon>Pseudomonadati</taxon>
        <taxon>Pseudomonadota</taxon>
        <taxon>Alphaproteobacteria</taxon>
        <taxon>Hyphomicrobiales</taxon>
        <taxon>Methylobacteriaceae</taxon>
        <taxon>Methylobacterium</taxon>
    </lineage>
</organism>
<evidence type="ECO:0000256" key="1">
    <source>
        <dbReference type="ARBA" id="ARBA00007783"/>
    </source>
</evidence>
<keyword evidence="2" id="KW-0813">Transport</keyword>
<dbReference type="GO" id="GO:0140359">
    <property type="term" value="F:ABC-type transporter activity"/>
    <property type="evidence" value="ECO:0007669"/>
    <property type="project" value="InterPro"/>
</dbReference>
<reference evidence="5" key="1">
    <citation type="submission" date="2016-10" db="EMBL/GenBank/DDBJ databases">
        <authorList>
            <person name="Varghese N."/>
            <person name="Submissions S."/>
        </authorList>
    </citation>
    <scope>NUCLEOTIDE SEQUENCE [LARGE SCALE GENOMIC DNA]</scope>
    <source>
        <strain evidence="5">BL47</strain>
    </source>
</reference>
<protein>
    <submittedName>
        <fullName evidence="4">Capsular polysaccharide transport system permease protein</fullName>
    </submittedName>
</protein>
<dbReference type="AlphaFoldDB" id="A0A1G9YYS3"/>
<keyword evidence="3" id="KW-0472">Membrane</keyword>
<keyword evidence="5" id="KW-1185">Reference proteome</keyword>